<dbReference type="PANTHER" id="PTHR38795">
    <property type="entry name" value="DUF6604 DOMAIN-CONTAINING PROTEIN"/>
    <property type="match status" value="1"/>
</dbReference>
<dbReference type="PANTHER" id="PTHR38795:SF1">
    <property type="entry name" value="DUF6604 DOMAIN-CONTAINING PROTEIN"/>
    <property type="match status" value="1"/>
</dbReference>
<feature type="domain" description="DUF6604" evidence="1">
    <location>
        <begin position="11"/>
        <end position="251"/>
    </location>
</feature>
<evidence type="ECO:0000313" key="2">
    <source>
        <dbReference type="EMBL" id="KAF2246212.1"/>
    </source>
</evidence>
<evidence type="ECO:0000313" key="3">
    <source>
        <dbReference type="Proteomes" id="UP000800094"/>
    </source>
</evidence>
<dbReference type="AlphaFoldDB" id="A0A6A6I8C9"/>
<dbReference type="Proteomes" id="UP000800094">
    <property type="component" value="Unassembled WGS sequence"/>
</dbReference>
<evidence type="ECO:0000259" key="1">
    <source>
        <dbReference type="Pfam" id="PF20253"/>
    </source>
</evidence>
<accession>A0A6A6I8C9</accession>
<reference evidence="2" key="1">
    <citation type="journal article" date="2020" name="Stud. Mycol.">
        <title>101 Dothideomycetes genomes: a test case for predicting lifestyles and emergence of pathogens.</title>
        <authorList>
            <person name="Haridas S."/>
            <person name="Albert R."/>
            <person name="Binder M."/>
            <person name="Bloem J."/>
            <person name="Labutti K."/>
            <person name="Salamov A."/>
            <person name="Andreopoulos B."/>
            <person name="Baker S."/>
            <person name="Barry K."/>
            <person name="Bills G."/>
            <person name="Bluhm B."/>
            <person name="Cannon C."/>
            <person name="Castanera R."/>
            <person name="Culley D."/>
            <person name="Daum C."/>
            <person name="Ezra D."/>
            <person name="Gonzalez J."/>
            <person name="Henrissat B."/>
            <person name="Kuo A."/>
            <person name="Liang C."/>
            <person name="Lipzen A."/>
            <person name="Lutzoni F."/>
            <person name="Magnuson J."/>
            <person name="Mondo S."/>
            <person name="Nolan M."/>
            <person name="Ohm R."/>
            <person name="Pangilinan J."/>
            <person name="Park H.-J."/>
            <person name="Ramirez L."/>
            <person name="Alfaro M."/>
            <person name="Sun H."/>
            <person name="Tritt A."/>
            <person name="Yoshinaga Y."/>
            <person name="Zwiers L.-H."/>
            <person name="Turgeon B."/>
            <person name="Goodwin S."/>
            <person name="Spatafora J."/>
            <person name="Crous P."/>
            <person name="Grigoriev I."/>
        </authorList>
    </citation>
    <scope>NUCLEOTIDE SEQUENCE</scope>
    <source>
        <strain evidence="2">CBS 122368</strain>
    </source>
</reference>
<dbReference type="Pfam" id="PF20253">
    <property type="entry name" value="DUF6604"/>
    <property type="match status" value="1"/>
</dbReference>
<dbReference type="GeneID" id="54587738"/>
<gene>
    <name evidence="2" type="ORF">BU26DRAFT_577828</name>
</gene>
<sequence length="804" mass="91387">MLPKNLSSTYQQYKNYTDSIAQWLASTARRLGYISSKAKNSKKQAKASKGQHTYTIAIKDWTVLAEHIAGQDDPPINVPRKLAALLDATIALRQSYSGVVSDAFEDTTARRDSDDRHAFFVSVLKKVREILAPRLPKESAVLPDKPKDIEEVINVFEHLELEEPSEEFEQAPDVQVPSAGAAARPIYKAERLDDSEESFFAFYLLLHDLNKLRTEVTRAWEGYKHGMHDIVAASITTNTAVDLARAMIDDYKEMFAKHGGAHRMLEMYYAGACFAEGTDPNFRARPDDEINYRMYDLAEAIFWTASSLLGAFCGVLKAYPTPEMKLGFYGVYDPSSDRQKKSDREKLKEDKILLLEILPEFFYFSGFNENPPAEDELTRLLSTMFQTKQVTLPLVFATTLFLDIHHILRDQVDLGFKKLADAADFARNNINMNLDFHKDIQMDTWPKRNDDALQQFVGFVQRWVQEDRQRKIAERAGRVNIPQPYHLFRKHPWSCGLWKYYIQMRHHEISITFANAWGGIMSCAHLYNAVQNENMLPEKWKDMDVATSLQGRNVVFIGEAPKDPDDCLKRFAIAMGASAVNMAKSKRKKKGLVLSKRGPQGLKELGAVLQMFKGRYCNMNGCRDLRAEDVEKIIEKSNWEYEMDENDGSTTMVKDIDATPASQQKSRKQLPVAKLLGLLRDLLHAEMVEISFDYLRHHRQCWRLLRVVKDHCRDQLIRIYGPGYIEKESQLPFIVGYVLMTASSTKQFGDLLKAKLPTAEVTSEVLLSAANALQTMVATGAGEMIVSKILPEGLGVQIEFESGK</sequence>
<keyword evidence="3" id="KW-1185">Reference proteome</keyword>
<name>A0A6A6I8C9_9PLEO</name>
<protein>
    <recommendedName>
        <fullName evidence="1">DUF6604 domain-containing protein</fullName>
    </recommendedName>
</protein>
<organism evidence="2 3">
    <name type="scientific">Trematosphaeria pertusa</name>
    <dbReference type="NCBI Taxonomy" id="390896"/>
    <lineage>
        <taxon>Eukaryota</taxon>
        <taxon>Fungi</taxon>
        <taxon>Dikarya</taxon>
        <taxon>Ascomycota</taxon>
        <taxon>Pezizomycotina</taxon>
        <taxon>Dothideomycetes</taxon>
        <taxon>Pleosporomycetidae</taxon>
        <taxon>Pleosporales</taxon>
        <taxon>Massarineae</taxon>
        <taxon>Trematosphaeriaceae</taxon>
        <taxon>Trematosphaeria</taxon>
    </lineage>
</organism>
<dbReference type="EMBL" id="ML987199">
    <property type="protein sequence ID" value="KAF2246212.1"/>
    <property type="molecule type" value="Genomic_DNA"/>
</dbReference>
<dbReference type="OrthoDB" id="5238236at2759"/>
<proteinExistence type="predicted"/>
<dbReference type="RefSeq" id="XP_033681216.1">
    <property type="nucleotide sequence ID" value="XM_033834408.1"/>
</dbReference>
<dbReference type="InterPro" id="IPR046539">
    <property type="entry name" value="DUF6604"/>
</dbReference>